<dbReference type="EMBL" id="CP014038">
    <property type="protein sequence ID" value="AMF99184.1"/>
    <property type="molecule type" value="Genomic_DNA"/>
</dbReference>
<dbReference type="Proteomes" id="UP000067422">
    <property type="component" value="Chromosome 1"/>
</dbReference>
<dbReference type="GeneID" id="83582069"/>
<sequence>MKKIRYPFDLHGTLSIQYRDKVNPIFLDTNEENQSIIDIDDFAVRAFSYEAEDRLLKISLQKAVNLSEIADCDSVLTGIELKQNNIKLDIVYCLYNAGIVSSSISYPLDDDSPIESIAIAKPLTLHLN</sequence>
<organism evidence="1 2">
    <name type="scientific">Vibrio harveyi</name>
    <name type="common">Beneckea harveyi</name>
    <dbReference type="NCBI Taxonomy" id="669"/>
    <lineage>
        <taxon>Bacteria</taxon>
        <taxon>Pseudomonadati</taxon>
        <taxon>Pseudomonadota</taxon>
        <taxon>Gammaproteobacteria</taxon>
        <taxon>Vibrionales</taxon>
        <taxon>Vibrionaceae</taxon>
        <taxon>Vibrio</taxon>
    </lineage>
</organism>
<reference evidence="1" key="1">
    <citation type="submission" date="2018-01" db="EMBL/GenBank/DDBJ databases">
        <title>FDA dAtabase for Regulatory Grade micrObial Sequences (FDA-ARGOS): Supporting development and validation of Infectious Disease Dx tests.</title>
        <authorList>
            <person name="Hoffmann M."/>
            <person name="Allard M."/>
            <person name="Evans P."/>
            <person name="Brown E."/>
            <person name="Tallon L."/>
            <person name="Sadzewicz L."/>
            <person name="Sengamalay N."/>
            <person name="Ott S."/>
            <person name="Godinez A."/>
            <person name="Nagaraj S."/>
            <person name="Vyas G."/>
            <person name="Aluvathingal J."/>
            <person name="Nadendla S."/>
            <person name="Geyer C."/>
            <person name="Sichtig H."/>
        </authorList>
    </citation>
    <scope>NUCLEOTIDE SEQUENCE</scope>
    <source>
        <strain evidence="1">FDAARGOS_107</strain>
    </source>
</reference>
<protein>
    <recommendedName>
        <fullName evidence="3">DUF2283 domain-containing protein</fullName>
    </recommendedName>
</protein>
<dbReference type="RefSeq" id="WP_005444511.1">
    <property type="nucleotide sequence ID" value="NZ_AP031614.1"/>
</dbReference>
<evidence type="ECO:0000313" key="2">
    <source>
        <dbReference type="Proteomes" id="UP000067422"/>
    </source>
</evidence>
<keyword evidence="2" id="KW-1185">Reference proteome</keyword>
<name>A0ABM5Y145_VIBHA</name>
<evidence type="ECO:0008006" key="3">
    <source>
        <dbReference type="Google" id="ProtNLM"/>
    </source>
</evidence>
<evidence type="ECO:0000313" key="1">
    <source>
        <dbReference type="EMBL" id="AMF99184.1"/>
    </source>
</evidence>
<proteinExistence type="predicted"/>
<gene>
    <name evidence="1" type="ORF">AL538_16355</name>
</gene>
<accession>A0ABM5Y145</accession>